<reference evidence="2 3" key="1">
    <citation type="submission" date="2023-08" db="EMBL/GenBank/DDBJ databases">
        <title>Genome sequencing of plant associated microbes to promote plant fitness in Sorghum bicolor and Oryza sativa.</title>
        <authorList>
            <person name="Coleman-Derr D."/>
        </authorList>
    </citation>
    <scope>NUCLEOTIDE SEQUENCE [LARGE SCALE GENOMIC DNA]</scope>
    <source>
        <strain evidence="2 3">SLBN-33</strain>
    </source>
</reference>
<accession>A0ABD5CDB5</accession>
<comment type="caution">
    <text evidence="2">The sequence shown here is derived from an EMBL/GenBank/DDBJ whole genome shotgun (WGS) entry which is preliminary data.</text>
</comment>
<evidence type="ECO:0000256" key="1">
    <source>
        <dbReference type="SAM" id="Phobius"/>
    </source>
</evidence>
<dbReference type="EMBL" id="JAVIZN010000002">
    <property type="protein sequence ID" value="MDR6203259.1"/>
    <property type="molecule type" value="Genomic_DNA"/>
</dbReference>
<proteinExistence type="predicted"/>
<feature type="transmembrane region" description="Helical" evidence="1">
    <location>
        <begin position="60"/>
        <end position="85"/>
    </location>
</feature>
<organism evidence="2 3">
    <name type="scientific">Paraburkholderia graminis</name>
    <dbReference type="NCBI Taxonomy" id="60548"/>
    <lineage>
        <taxon>Bacteria</taxon>
        <taxon>Pseudomonadati</taxon>
        <taxon>Pseudomonadota</taxon>
        <taxon>Betaproteobacteria</taxon>
        <taxon>Burkholderiales</taxon>
        <taxon>Burkholderiaceae</taxon>
        <taxon>Paraburkholderia</taxon>
    </lineage>
</organism>
<sequence length="143" mass="16026">MQRTGTEMKPLIPPYSRLTKAPFWVRAPVGLLALTAAIQIKNLLDIVWAHFHINQFVADIIVQTAFAPVVVTLIGPMLSFLAPLFRGARSGGTGQIVYGDPFDRGLHDDDSWDLSGRPRPEDDWHTDPSYSWFSANIFHDNSH</sequence>
<gene>
    <name evidence="2" type="ORF">QF025_001979</name>
</gene>
<feature type="transmembrane region" description="Helical" evidence="1">
    <location>
        <begin position="21"/>
        <end position="40"/>
    </location>
</feature>
<keyword evidence="1" id="KW-0812">Transmembrane</keyword>
<protein>
    <submittedName>
        <fullName evidence="2">Uncharacterized protein</fullName>
    </submittedName>
</protein>
<evidence type="ECO:0000313" key="3">
    <source>
        <dbReference type="Proteomes" id="UP001245184"/>
    </source>
</evidence>
<name>A0ABD5CDB5_9BURK</name>
<evidence type="ECO:0000313" key="2">
    <source>
        <dbReference type="EMBL" id="MDR6203259.1"/>
    </source>
</evidence>
<keyword evidence="1" id="KW-1133">Transmembrane helix</keyword>
<dbReference type="Proteomes" id="UP001245184">
    <property type="component" value="Unassembled WGS sequence"/>
</dbReference>
<keyword evidence="1" id="KW-0472">Membrane</keyword>
<dbReference type="AlphaFoldDB" id="A0ABD5CDB5"/>